<dbReference type="GO" id="GO:0008859">
    <property type="term" value="F:exoribonuclease II activity"/>
    <property type="evidence" value="ECO:0007669"/>
    <property type="project" value="UniProtKB-UniRule"/>
</dbReference>
<dbReference type="PATRIC" id="fig|210.2441.peg.1187"/>
<evidence type="ECO:0000256" key="5">
    <source>
        <dbReference type="ARBA" id="ARBA00022884"/>
    </source>
</evidence>
<dbReference type="PROSITE" id="PS01175">
    <property type="entry name" value="RIBONUCLEASE_II"/>
    <property type="match status" value="1"/>
</dbReference>
<dbReference type="GO" id="GO:0003723">
    <property type="term" value="F:RNA binding"/>
    <property type="evidence" value="ECO:0007669"/>
    <property type="project" value="UniProtKB-UniRule"/>
</dbReference>
<comment type="catalytic activity">
    <reaction evidence="6">
        <text>Exonucleolytic cleavage in the 3'- to 5'-direction to yield nucleoside 5'-phosphates.</text>
        <dbReference type="EC" id="3.1.13.1"/>
    </reaction>
</comment>
<dbReference type="HAMAP" id="MF_01895">
    <property type="entry name" value="RNase_R"/>
    <property type="match status" value="1"/>
</dbReference>
<dbReference type="Pfam" id="PF00773">
    <property type="entry name" value="RNB"/>
    <property type="match status" value="1"/>
</dbReference>
<dbReference type="EMBL" id="CP011486">
    <property type="protein sequence ID" value="ANH48639.1"/>
    <property type="molecule type" value="Genomic_DNA"/>
</dbReference>
<keyword evidence="3 6" id="KW-0378">Hydrolase</keyword>
<dbReference type="InterPro" id="IPR001900">
    <property type="entry name" value="RNase_II/R"/>
</dbReference>
<dbReference type="GO" id="GO:0006402">
    <property type="term" value="P:mRNA catabolic process"/>
    <property type="evidence" value="ECO:0007669"/>
    <property type="project" value="TreeGrafter"/>
</dbReference>
<reference evidence="8 9" key="1">
    <citation type="submission" date="2014-04" db="EMBL/GenBank/DDBJ databases">
        <title>Detecting global and local adaptation in a worldwide sample of Helicobacter pylori genomes.</title>
        <authorList>
            <person name="Montano V."/>
            <person name="Didelot X."/>
            <person name="Foll M."/>
            <person name="Linz B."/>
            <person name="Reinhardt R."/>
            <person name="Suerbaum S."/>
            <person name="Moodley Y."/>
            <person name="Jensen J.D."/>
        </authorList>
    </citation>
    <scope>NUCLEOTIDE SEQUENCE [LARGE SCALE GENOMIC DNA]</scope>
    <source>
        <strain evidence="8 9">K26A1</strain>
    </source>
</reference>
<evidence type="ECO:0000313" key="8">
    <source>
        <dbReference type="EMBL" id="ANH48639.1"/>
    </source>
</evidence>
<dbReference type="GO" id="GO:0005829">
    <property type="term" value="C:cytosol"/>
    <property type="evidence" value="ECO:0007669"/>
    <property type="project" value="TreeGrafter"/>
</dbReference>
<dbReference type="Pfam" id="PF24190">
    <property type="entry name" value="OB_RNR_2nd"/>
    <property type="match status" value="1"/>
</dbReference>
<dbReference type="EC" id="3.1.13.1" evidence="6"/>
<dbReference type="InterPro" id="IPR012340">
    <property type="entry name" value="NA-bd_OB-fold"/>
</dbReference>
<evidence type="ECO:0000256" key="3">
    <source>
        <dbReference type="ARBA" id="ARBA00022801"/>
    </source>
</evidence>
<dbReference type="InterPro" id="IPR022966">
    <property type="entry name" value="RNase_II/R_CS"/>
</dbReference>
<evidence type="ECO:0000256" key="6">
    <source>
        <dbReference type="HAMAP-Rule" id="MF_01895"/>
    </source>
</evidence>
<keyword evidence="5 6" id="KW-0694">RNA-binding</keyword>
<comment type="similarity">
    <text evidence="6">Belongs to the RNR ribonuclease family. RNase R subfamily.</text>
</comment>
<comment type="function">
    <text evidence="6">3'-5' exoribonuclease that releases 5'-nucleoside monophosphates and is involved in maturation of structured RNAs.</text>
</comment>
<dbReference type="SMART" id="SM00955">
    <property type="entry name" value="RNB"/>
    <property type="match status" value="1"/>
</dbReference>
<dbReference type="InterPro" id="IPR050180">
    <property type="entry name" value="RNR_Ribonuclease"/>
</dbReference>
<dbReference type="RefSeq" id="WP_064434908.1">
    <property type="nucleotide sequence ID" value="NZ_CP011486.1"/>
</dbReference>
<evidence type="ECO:0000313" key="9">
    <source>
        <dbReference type="Proteomes" id="UP000078062"/>
    </source>
</evidence>
<dbReference type="SUPFAM" id="SSF50249">
    <property type="entry name" value="Nucleic acid-binding proteins"/>
    <property type="match status" value="1"/>
</dbReference>
<dbReference type="Pfam" id="PF22896">
    <property type="entry name" value="OB_RNR_1st"/>
    <property type="match status" value="1"/>
</dbReference>
<organism evidence="8 9">
    <name type="scientific">Helicobacter pylori</name>
    <name type="common">Campylobacter pylori</name>
    <dbReference type="NCBI Taxonomy" id="210"/>
    <lineage>
        <taxon>Bacteria</taxon>
        <taxon>Pseudomonadati</taxon>
        <taxon>Campylobacterota</taxon>
        <taxon>Epsilonproteobacteria</taxon>
        <taxon>Campylobacterales</taxon>
        <taxon>Helicobacteraceae</taxon>
        <taxon>Helicobacter</taxon>
    </lineage>
</organism>
<evidence type="ECO:0000256" key="1">
    <source>
        <dbReference type="ARBA" id="ARBA00022490"/>
    </source>
</evidence>
<protein>
    <recommendedName>
        <fullName evidence="6">Ribonuclease R</fullName>
        <shortName evidence="6">RNase R</shortName>
        <ecNumber evidence="6">3.1.13.1</ecNumber>
    </recommendedName>
</protein>
<dbReference type="InterPro" id="IPR054561">
    <property type="entry name" value="RNR_OB1_N"/>
</dbReference>
<name>A0A1A9HD50_HELPX</name>
<keyword evidence="2 6" id="KW-0540">Nuclease</keyword>
<dbReference type="PANTHER" id="PTHR23355:SF9">
    <property type="entry name" value="DIS3-LIKE EXONUCLEASE 2"/>
    <property type="match status" value="1"/>
</dbReference>
<feature type="domain" description="RNB" evidence="7">
    <location>
        <begin position="211"/>
        <end position="530"/>
    </location>
</feature>
<proteinExistence type="inferred from homology"/>
<dbReference type="AlphaFoldDB" id="A0A1A9HD50"/>
<sequence>MQGFLRSLFFGVKKIPKRFAPLIEKGVLKEAIEFKKERYILKEGFDIGRIERVKNKAFLISLARNYPKDPLIKNLPPSFKTDALILCEIEYFKKRPTAFFKAAFLNEDHTIIAYLAKENNQIVAIPFKEPFKKALILKHSQKSLLELPRHCVVKVDLKKREISEVLGALEDPLIDENLSLSLFDRVKEFSKDCLDLAKRYAQLKASDFKNRVDYSHIPFITIDPKDAKDFDDAIFYDPEKRVLFVAVADVSELVPKYSSLDKEARLRGFSVYFPNSVYPMLPLSLSQGACSLKAFEKRLALVYEIPLDDVKNAQLSQGVIEVRANCTYEEINHFLSANQSALDKDLQQSLLGFLEMALKLKKERLKKGFNFNSFENKLYLNQEGRIEKIETQQESDAHTLIEEAMLLANQSSARLLDKYFHNRGIYRTHKEPSLEQQKRLYGKLFDYEIMRPKGMGFFPFLEHALKIAQEKNAEREISRLMIKSQNLALYSPMQESHFGLGFASYTHFTSPIRRYSDLALHRLLKELLFYQAKGCSYLLEEMPELCSELNALQKKVALIERDFVKRKFARLALEHLEKEFLGVVLEIKDWVIVGLKEWVGLKVLVKTNKIFKPLEKVRVKITHANLILGQVRGEITERIKEHVS</sequence>
<dbReference type="InterPro" id="IPR057293">
    <property type="entry name" value="RNR_OB2"/>
</dbReference>
<dbReference type="InterPro" id="IPR011805">
    <property type="entry name" value="RNase_R"/>
</dbReference>
<keyword evidence="4 6" id="KW-0269">Exonuclease</keyword>
<evidence type="ECO:0000256" key="2">
    <source>
        <dbReference type="ARBA" id="ARBA00022722"/>
    </source>
</evidence>
<accession>A0A1A9HD50</accession>
<dbReference type="PANTHER" id="PTHR23355">
    <property type="entry name" value="RIBONUCLEASE"/>
    <property type="match status" value="1"/>
</dbReference>
<dbReference type="Proteomes" id="UP000078062">
    <property type="component" value="Chromosome"/>
</dbReference>
<gene>
    <name evidence="6" type="primary">rnr</name>
    <name evidence="8" type="ORF">AA977_05800</name>
</gene>
<keyword evidence="1 6" id="KW-0963">Cytoplasm</keyword>
<evidence type="ECO:0000256" key="4">
    <source>
        <dbReference type="ARBA" id="ARBA00022839"/>
    </source>
</evidence>
<comment type="subcellular location">
    <subcellularLocation>
        <location evidence="6">Cytoplasm</location>
    </subcellularLocation>
</comment>
<evidence type="ECO:0000259" key="7">
    <source>
        <dbReference type="SMART" id="SM00955"/>
    </source>
</evidence>